<dbReference type="GO" id="GO:0016020">
    <property type="term" value="C:membrane"/>
    <property type="evidence" value="ECO:0007669"/>
    <property type="project" value="GOC"/>
</dbReference>
<dbReference type="GO" id="GO:0030170">
    <property type="term" value="F:pyridoxal phosphate binding"/>
    <property type="evidence" value="ECO:0007669"/>
    <property type="project" value="UniProtKB-UniRule"/>
</dbReference>
<keyword evidence="7" id="KW-0746">Sphingolipid metabolism</keyword>
<feature type="binding site" evidence="12">
    <location>
        <position position="368"/>
    </location>
    <ligand>
        <name>substrate</name>
    </ligand>
</feature>
<comment type="subunit">
    <text evidence="12">Homodimer.</text>
</comment>
<dbReference type="InterPro" id="IPR015422">
    <property type="entry name" value="PyrdxlP-dep_Trfase_small"/>
</dbReference>
<dbReference type="NCBIfam" id="TIGR01822">
    <property type="entry name" value="2am3keto_CoA"/>
    <property type="match status" value="1"/>
</dbReference>
<dbReference type="Pfam" id="PF00155">
    <property type="entry name" value="Aminotran_1_2"/>
    <property type="match status" value="1"/>
</dbReference>
<feature type="modified residue" description="N6-(pyridoxal phosphate)lysine" evidence="12">
    <location>
        <position position="244"/>
    </location>
</feature>
<organism evidence="14 15">
    <name type="scientific">Maribacter litoralis</name>
    <dbReference type="NCBI Taxonomy" id="2059726"/>
    <lineage>
        <taxon>Bacteria</taxon>
        <taxon>Pseudomonadati</taxon>
        <taxon>Bacteroidota</taxon>
        <taxon>Flavobacteriia</taxon>
        <taxon>Flavobacteriales</taxon>
        <taxon>Flavobacteriaceae</taxon>
        <taxon>Maribacter</taxon>
    </lineage>
</organism>
<dbReference type="GO" id="GO:0008890">
    <property type="term" value="F:glycine C-acetyltransferase activity"/>
    <property type="evidence" value="ECO:0007669"/>
    <property type="project" value="UniProtKB-UniRule"/>
</dbReference>
<dbReference type="GO" id="GO:0030148">
    <property type="term" value="P:sphingolipid biosynthetic process"/>
    <property type="evidence" value="ECO:0007669"/>
    <property type="project" value="UniProtKB-ARBA"/>
</dbReference>
<dbReference type="CDD" id="cd06454">
    <property type="entry name" value="KBL_like"/>
    <property type="match status" value="1"/>
</dbReference>
<dbReference type="EC" id="2.3.1.29" evidence="12"/>
<dbReference type="NCBIfam" id="NF005394">
    <property type="entry name" value="PRK06939.1"/>
    <property type="match status" value="1"/>
</dbReference>
<feature type="binding site" evidence="12">
    <location>
        <begin position="274"/>
        <end position="275"/>
    </location>
    <ligand>
        <name>pyridoxal 5'-phosphate</name>
        <dbReference type="ChEBI" id="CHEBI:597326"/>
        <note>ligand shared between dimeric partners</note>
    </ligand>
</feature>
<gene>
    <name evidence="12 14" type="primary">kbl</name>
    <name evidence="14" type="ORF">MARI151_20543</name>
</gene>
<evidence type="ECO:0000256" key="10">
    <source>
        <dbReference type="ARBA" id="ARBA00047854"/>
    </source>
</evidence>
<comment type="function">
    <text evidence="11">Involved in de novo bacterial ceramide synthesis. Catalyzes the condensation of L-serine with palmitoyl-CoA (hexadecanoyl-CoA) to produce 3-oxosphinganine. Also capable of using alanine as substrate leading to the formation of 1-deoxysphinganine (1-deoxySa). Contributes to the levels of endogenous sphingolipids in its host.</text>
</comment>
<feature type="binding site" evidence="12">
    <location>
        <position position="136"/>
    </location>
    <ligand>
        <name>substrate</name>
    </ligand>
</feature>
<evidence type="ECO:0000256" key="1">
    <source>
        <dbReference type="ARBA" id="ARBA00004746"/>
    </source>
</evidence>
<evidence type="ECO:0000256" key="5">
    <source>
        <dbReference type="ARBA" id="ARBA00022679"/>
    </source>
</evidence>
<comment type="pathway">
    <text evidence="2">Lipid metabolism; sphingolipid metabolism.</text>
</comment>
<comment type="pathway">
    <text evidence="1">Cofactor biosynthesis; biotin biosynthesis.</text>
</comment>
<comment type="similarity">
    <text evidence="4">Belongs to the class-II pyridoxal-phosphate-dependent aminotransferase family. BioF subfamily.</text>
</comment>
<keyword evidence="6 12" id="KW-0663">Pyridoxal phosphate</keyword>
<evidence type="ECO:0000256" key="12">
    <source>
        <dbReference type="HAMAP-Rule" id="MF_00985"/>
    </source>
</evidence>
<keyword evidence="5 12" id="KW-0808">Transferase</keyword>
<dbReference type="HAMAP" id="MF_00985">
    <property type="entry name" value="2am3keto_CoA_ligase"/>
    <property type="match status" value="1"/>
</dbReference>
<evidence type="ECO:0000256" key="2">
    <source>
        <dbReference type="ARBA" id="ARBA00004760"/>
    </source>
</evidence>
<reference evidence="14 15" key="1">
    <citation type="submission" date="2019-10" db="EMBL/GenBank/DDBJ databases">
        <authorList>
            <person name="Karimi E."/>
        </authorList>
    </citation>
    <scope>NUCLEOTIDE SEQUENCE [LARGE SCALE GENOMIC DNA]</scope>
    <source>
        <strain evidence="14">Maribacter sp. 151</strain>
    </source>
</reference>
<evidence type="ECO:0000256" key="4">
    <source>
        <dbReference type="ARBA" id="ARBA00010008"/>
    </source>
</evidence>
<keyword evidence="15" id="KW-1185">Reference proteome</keyword>
<dbReference type="InterPro" id="IPR015421">
    <property type="entry name" value="PyrdxlP-dep_Trfase_major"/>
</dbReference>
<dbReference type="GO" id="GO:0019518">
    <property type="term" value="P:L-threonine catabolic process to glycine"/>
    <property type="evidence" value="ECO:0007669"/>
    <property type="project" value="UniProtKB-UniRule"/>
</dbReference>
<accession>A0A653QIC7</accession>
<dbReference type="SUPFAM" id="SSF53383">
    <property type="entry name" value="PLP-dependent transferases"/>
    <property type="match status" value="1"/>
</dbReference>
<feature type="domain" description="Aminotransferase class I/classII large" evidence="13">
    <location>
        <begin position="43"/>
        <end position="386"/>
    </location>
</feature>
<evidence type="ECO:0000313" key="15">
    <source>
        <dbReference type="Proteomes" id="UP000430202"/>
    </source>
</evidence>
<keyword evidence="9 12" id="KW-0012">Acyltransferase</keyword>
<feature type="binding site" description="in other chain" evidence="12">
    <location>
        <begin position="241"/>
        <end position="244"/>
    </location>
    <ligand>
        <name>pyridoxal 5'-phosphate</name>
        <dbReference type="ChEBI" id="CHEBI:597326"/>
        <note>ligand shared between dimeric partners</note>
    </ligand>
</feature>
<dbReference type="PANTHER" id="PTHR13693">
    <property type="entry name" value="CLASS II AMINOTRANSFERASE/8-AMINO-7-OXONONANOATE SYNTHASE"/>
    <property type="match status" value="1"/>
</dbReference>
<dbReference type="Proteomes" id="UP000430202">
    <property type="component" value="Unassembled WGS sequence"/>
</dbReference>
<sequence length="397" mass="43414">MYGKIKEHLQQEIENIKNDGLFKEERIIVSPQDAVIKINTGQEVINFCANNYLGLSSHPDVIQAAKDAMDTHGFGMSSVRFICGTQDIHKELEQKIAHFYGTEDTILYAAAFDANGGVFEPLLTAEDAIISDSLNHASIIDGVRLCKAKRYRYANSDMADLEAQLIKANEDGARFKIIVTDGVFSMDGIVAPLDKICDLADKYDALVMIDECHATGFIGEKGRGTLEEKGVMGRIDIITGTLGKALGGAMGGYTTGKKEIITLLRQRSRPYLFSNSLAPAIVGASIKVFDMLENDTTLRDKLQENTAYFKKGMIAAGFDIVDGDSAIVPVMLYDAKLSQDMANKLLEKGIYVIGFFYPVVPKGKARIRVQLSAAHSQEHLDAAIAAFTEVGKELKIV</sequence>
<dbReference type="PANTHER" id="PTHR13693:SF103">
    <property type="entry name" value="AMINOTRANSFERASE CLASS I_CLASSII DOMAIN-CONTAINING PROTEIN"/>
    <property type="match status" value="1"/>
</dbReference>
<dbReference type="FunFam" id="3.40.640.10:FF:000006">
    <property type="entry name" value="5-aminolevulinate synthase, mitochondrial"/>
    <property type="match status" value="1"/>
</dbReference>
<comment type="pathway">
    <text evidence="12">Amino-acid degradation; L-threonine degradation via oxydo-reductase pathway; glycine from L-threonine: step 2/2.</text>
</comment>
<dbReference type="Gene3D" id="3.40.640.10">
    <property type="entry name" value="Type I PLP-dependent aspartate aminotransferase-like (Major domain)"/>
    <property type="match status" value="1"/>
</dbReference>
<comment type="caution">
    <text evidence="12">Lacks conserved residue(s) required for the propagation of feature annotation.</text>
</comment>
<dbReference type="RefSeq" id="WP_159302448.1">
    <property type="nucleotide sequence ID" value="NZ_LR733271.1"/>
</dbReference>
<dbReference type="FunFam" id="3.90.1150.10:FF:000004">
    <property type="entry name" value="2-amino-3-ketobutyrate coenzyme A ligase"/>
    <property type="match status" value="1"/>
</dbReference>
<comment type="pathway">
    <text evidence="3">Sphingolipid metabolism.</text>
</comment>
<comment type="catalytic activity">
    <reaction evidence="10">
        <text>L-serine + hexadecanoyl-CoA + H(+) = 3-oxosphinganine + CO2 + CoA</text>
        <dbReference type="Rhea" id="RHEA:14761"/>
        <dbReference type="ChEBI" id="CHEBI:15378"/>
        <dbReference type="ChEBI" id="CHEBI:16526"/>
        <dbReference type="ChEBI" id="CHEBI:33384"/>
        <dbReference type="ChEBI" id="CHEBI:57287"/>
        <dbReference type="ChEBI" id="CHEBI:57379"/>
        <dbReference type="ChEBI" id="CHEBI:58299"/>
        <dbReference type="EC" id="2.3.1.50"/>
    </reaction>
    <physiologicalReaction direction="left-to-right" evidence="10">
        <dbReference type="Rhea" id="RHEA:14762"/>
    </physiologicalReaction>
</comment>
<dbReference type="InterPro" id="IPR015424">
    <property type="entry name" value="PyrdxlP-dep_Trfase"/>
</dbReference>
<evidence type="ECO:0000256" key="11">
    <source>
        <dbReference type="ARBA" id="ARBA00055827"/>
    </source>
</evidence>
<dbReference type="GO" id="GO:0005737">
    <property type="term" value="C:cytoplasm"/>
    <property type="evidence" value="ECO:0007669"/>
    <property type="project" value="UniProtKB-ARBA"/>
</dbReference>
<dbReference type="InterPro" id="IPR050087">
    <property type="entry name" value="AON_synthase_class-II"/>
</dbReference>
<dbReference type="AlphaFoldDB" id="A0A653QIC7"/>
<dbReference type="EMBL" id="CABWLR010000002">
    <property type="protein sequence ID" value="VXB41558.1"/>
    <property type="molecule type" value="Genomic_DNA"/>
</dbReference>
<name>A0A653QIC7_9FLAO</name>
<keyword evidence="8" id="KW-0443">Lipid metabolism</keyword>
<evidence type="ECO:0000259" key="13">
    <source>
        <dbReference type="Pfam" id="PF00155"/>
    </source>
</evidence>
<evidence type="ECO:0000256" key="6">
    <source>
        <dbReference type="ARBA" id="ARBA00022898"/>
    </source>
</evidence>
<dbReference type="Gene3D" id="3.90.1150.10">
    <property type="entry name" value="Aspartate Aminotransferase, domain 1"/>
    <property type="match status" value="1"/>
</dbReference>
<dbReference type="InterPro" id="IPR011282">
    <property type="entry name" value="2am3keto_CoA_ligase"/>
</dbReference>
<proteinExistence type="inferred from homology"/>
<comment type="function">
    <text evidence="12">Catalyzes the cleavage of 2-amino-3-ketobutyrate to glycine and acetyl-CoA.</text>
</comment>
<evidence type="ECO:0000256" key="7">
    <source>
        <dbReference type="ARBA" id="ARBA00022919"/>
    </source>
</evidence>
<evidence type="ECO:0000256" key="8">
    <source>
        <dbReference type="ARBA" id="ARBA00023098"/>
    </source>
</evidence>
<protein>
    <recommendedName>
        <fullName evidence="12">2-amino-3-ketobutyrate coenzyme A ligase</fullName>
        <shortName evidence="12">AKB ligase</shortName>
        <ecNumber evidence="12">2.3.1.29</ecNumber>
    </recommendedName>
    <alternativeName>
        <fullName evidence="12">Glycine acetyltransferase</fullName>
    </alternativeName>
</protein>
<dbReference type="UniPathway" id="UPA00046">
    <property type="reaction ID" value="UER00506"/>
</dbReference>
<evidence type="ECO:0000313" key="14">
    <source>
        <dbReference type="EMBL" id="VXB41558.1"/>
    </source>
</evidence>
<comment type="cofactor">
    <cofactor evidence="12">
        <name>pyridoxal 5'-phosphate</name>
        <dbReference type="ChEBI" id="CHEBI:597326"/>
    </cofactor>
    <text evidence="12">Binds 1 pyridoxal phosphate per subunit.</text>
</comment>
<feature type="binding site" description="in other chain" evidence="12">
    <location>
        <position position="185"/>
    </location>
    <ligand>
        <name>pyridoxal 5'-phosphate</name>
        <dbReference type="ChEBI" id="CHEBI:597326"/>
        <note>ligand shared between dimeric partners</note>
    </ligand>
</feature>
<dbReference type="GO" id="GO:0004758">
    <property type="term" value="F:serine C-palmitoyltransferase activity"/>
    <property type="evidence" value="ECO:0007669"/>
    <property type="project" value="UniProtKB-EC"/>
</dbReference>
<dbReference type="InterPro" id="IPR004839">
    <property type="entry name" value="Aminotransferase_I/II_large"/>
</dbReference>
<evidence type="ECO:0000256" key="9">
    <source>
        <dbReference type="ARBA" id="ARBA00023315"/>
    </source>
</evidence>
<comment type="catalytic activity">
    <reaction evidence="12">
        <text>glycine + acetyl-CoA = (2S)-2-amino-3-oxobutanoate + CoA</text>
        <dbReference type="Rhea" id="RHEA:20736"/>
        <dbReference type="ChEBI" id="CHEBI:57287"/>
        <dbReference type="ChEBI" id="CHEBI:57288"/>
        <dbReference type="ChEBI" id="CHEBI:57305"/>
        <dbReference type="ChEBI" id="CHEBI:78948"/>
        <dbReference type="EC" id="2.3.1.29"/>
    </reaction>
</comment>
<evidence type="ECO:0000256" key="3">
    <source>
        <dbReference type="ARBA" id="ARBA00004991"/>
    </source>
</evidence>